<proteinExistence type="predicted"/>
<dbReference type="EMBL" id="JAMZMK010011172">
    <property type="protein sequence ID" value="KAI7728654.1"/>
    <property type="molecule type" value="Genomic_DNA"/>
</dbReference>
<dbReference type="Proteomes" id="UP001206925">
    <property type="component" value="Unassembled WGS sequence"/>
</dbReference>
<gene>
    <name evidence="1" type="ORF">M8C21_020061</name>
</gene>
<name>A0AAD5BSS1_AMBAR</name>
<reference evidence="1" key="1">
    <citation type="submission" date="2022-06" db="EMBL/GenBank/DDBJ databases">
        <title>Uncovering the hologenomic basis of an extraordinary plant invasion.</title>
        <authorList>
            <person name="Bieker V.C."/>
            <person name="Martin M.D."/>
            <person name="Gilbert T."/>
            <person name="Hodgins K."/>
            <person name="Battlay P."/>
            <person name="Petersen B."/>
            <person name="Wilson J."/>
        </authorList>
    </citation>
    <scope>NUCLEOTIDE SEQUENCE</scope>
    <source>
        <strain evidence="1">AA19_3_7</strain>
        <tissue evidence="1">Leaf</tissue>
    </source>
</reference>
<sequence length="26" mass="2905">MGMFDQFHKVPETGYGSLQTCQEPCA</sequence>
<keyword evidence="2" id="KW-1185">Reference proteome</keyword>
<evidence type="ECO:0000313" key="2">
    <source>
        <dbReference type="Proteomes" id="UP001206925"/>
    </source>
</evidence>
<comment type="caution">
    <text evidence="1">The sequence shown here is derived from an EMBL/GenBank/DDBJ whole genome shotgun (WGS) entry which is preliminary data.</text>
</comment>
<accession>A0AAD5BSS1</accession>
<evidence type="ECO:0000313" key="1">
    <source>
        <dbReference type="EMBL" id="KAI7728654.1"/>
    </source>
</evidence>
<organism evidence="1 2">
    <name type="scientific">Ambrosia artemisiifolia</name>
    <name type="common">Common ragweed</name>
    <dbReference type="NCBI Taxonomy" id="4212"/>
    <lineage>
        <taxon>Eukaryota</taxon>
        <taxon>Viridiplantae</taxon>
        <taxon>Streptophyta</taxon>
        <taxon>Embryophyta</taxon>
        <taxon>Tracheophyta</taxon>
        <taxon>Spermatophyta</taxon>
        <taxon>Magnoliopsida</taxon>
        <taxon>eudicotyledons</taxon>
        <taxon>Gunneridae</taxon>
        <taxon>Pentapetalae</taxon>
        <taxon>asterids</taxon>
        <taxon>campanulids</taxon>
        <taxon>Asterales</taxon>
        <taxon>Asteraceae</taxon>
        <taxon>Asteroideae</taxon>
        <taxon>Heliantheae alliance</taxon>
        <taxon>Heliantheae</taxon>
        <taxon>Ambrosia</taxon>
    </lineage>
</organism>
<protein>
    <submittedName>
        <fullName evidence="1">Uncharacterized protein</fullName>
    </submittedName>
</protein>
<dbReference type="AlphaFoldDB" id="A0AAD5BSS1"/>